<comment type="caution">
    <text evidence="1">The sequence shown here is derived from an EMBL/GenBank/DDBJ whole genome shotgun (WGS) entry which is preliminary data.</text>
</comment>
<evidence type="ECO:0000313" key="2">
    <source>
        <dbReference type="Proteomes" id="UP000214720"/>
    </source>
</evidence>
<organism evidence="1 2">
    <name type="scientific">Caballeronia sordidicola</name>
    <name type="common">Burkholderia sordidicola</name>
    <dbReference type="NCBI Taxonomy" id="196367"/>
    <lineage>
        <taxon>Bacteria</taxon>
        <taxon>Pseudomonadati</taxon>
        <taxon>Pseudomonadota</taxon>
        <taxon>Betaproteobacteria</taxon>
        <taxon>Burkholderiales</taxon>
        <taxon>Burkholderiaceae</taxon>
        <taxon>Caballeronia</taxon>
    </lineage>
</organism>
<gene>
    <name evidence="1" type="ORF">BSU04_31680</name>
</gene>
<dbReference type="AlphaFoldDB" id="A0A226WTE2"/>
<accession>A0A226WTE2</accession>
<name>A0A226WTE2_CABSO</name>
<evidence type="ECO:0000313" key="1">
    <source>
        <dbReference type="EMBL" id="OXC74475.1"/>
    </source>
</evidence>
<dbReference type="Proteomes" id="UP000214720">
    <property type="component" value="Unassembled WGS sequence"/>
</dbReference>
<dbReference type="EMBL" id="MTHB01000210">
    <property type="protein sequence ID" value="OXC74475.1"/>
    <property type="molecule type" value="Genomic_DNA"/>
</dbReference>
<protein>
    <submittedName>
        <fullName evidence="1">Uncharacterized protein</fullName>
    </submittedName>
</protein>
<sequence>MGEKATFTFTMRRFSTTLIQAQVRSKSICSTRNRSLA</sequence>
<proteinExistence type="predicted"/>
<reference evidence="2" key="1">
    <citation type="submission" date="2017-01" db="EMBL/GenBank/DDBJ databases">
        <title>Genome Analysis of Deinococcus marmoris KOPRI26562.</title>
        <authorList>
            <person name="Kim J.H."/>
            <person name="Oh H.-M."/>
        </authorList>
    </citation>
    <scope>NUCLEOTIDE SEQUENCE [LARGE SCALE GENOMIC DNA]</scope>
    <source>
        <strain evidence="2">PAMC 26633</strain>
    </source>
</reference>